<evidence type="ECO:0000256" key="3">
    <source>
        <dbReference type="ARBA" id="ARBA00011133"/>
    </source>
</evidence>
<dbReference type="PANTHER" id="PTHR10064:SF2">
    <property type="entry name" value="LARGE RIBOSOMAL SUBUNIT PROTEIN EL22"/>
    <property type="match status" value="1"/>
</dbReference>
<comment type="function">
    <text evidence="7">Component of the large ribosomal subunit. The ribosome is a large ribonucleoprotein complex responsible for the synthesis of proteins in the cell.</text>
</comment>
<evidence type="ECO:0000256" key="6">
    <source>
        <dbReference type="ARBA" id="ARBA00023274"/>
    </source>
</evidence>
<dbReference type="InterPro" id="IPR002671">
    <property type="entry name" value="Ribosomal_eL22"/>
</dbReference>
<keyword evidence="5" id="KW-0689">Ribosomal protein</keyword>
<evidence type="ECO:0000256" key="2">
    <source>
        <dbReference type="ARBA" id="ARBA00007817"/>
    </source>
</evidence>
<name>A0A667GYG3_LYNCA</name>
<comment type="similarity">
    <text evidence="2">Belongs to the eukaryotic ribosomal protein eL22 family.</text>
</comment>
<accession>A0A667GYG3</accession>
<dbReference type="GO" id="GO:0003723">
    <property type="term" value="F:RNA binding"/>
    <property type="evidence" value="ECO:0007669"/>
    <property type="project" value="TreeGrafter"/>
</dbReference>
<keyword evidence="4" id="KW-0963">Cytoplasm</keyword>
<keyword evidence="11" id="KW-1185">Reference proteome</keyword>
<dbReference type="GO" id="GO:0005840">
    <property type="term" value="C:ribosome"/>
    <property type="evidence" value="ECO:0007669"/>
    <property type="project" value="UniProtKB-KW"/>
</dbReference>
<reference evidence="10" key="1">
    <citation type="submission" date="2025-08" db="UniProtKB">
        <authorList>
            <consortium name="Ensembl"/>
        </authorList>
    </citation>
    <scope>IDENTIFICATION</scope>
</reference>
<dbReference type="GO" id="GO:0005737">
    <property type="term" value="C:cytoplasm"/>
    <property type="evidence" value="ECO:0007669"/>
    <property type="project" value="UniProtKB-SubCell"/>
</dbReference>
<evidence type="ECO:0000256" key="8">
    <source>
        <dbReference type="ARBA" id="ARBA00040613"/>
    </source>
</evidence>
<dbReference type="PANTHER" id="PTHR10064">
    <property type="entry name" value="60S RIBOSOMAL PROTEIN L22"/>
    <property type="match status" value="1"/>
</dbReference>
<dbReference type="InterPro" id="IPR038526">
    <property type="entry name" value="Ribosomal_eL22_sf"/>
</dbReference>
<evidence type="ECO:0000256" key="9">
    <source>
        <dbReference type="ARBA" id="ARBA00041214"/>
    </source>
</evidence>
<evidence type="ECO:0000313" key="10">
    <source>
        <dbReference type="Ensembl" id="ENSLCNP00005013203.1"/>
    </source>
</evidence>
<protein>
    <recommendedName>
        <fullName evidence="8">Large ribosomal subunit protein eL22</fullName>
    </recommendedName>
    <alternativeName>
        <fullName evidence="9">60S ribosomal protein L22</fullName>
    </alternativeName>
</protein>
<reference evidence="10" key="2">
    <citation type="submission" date="2025-09" db="UniProtKB">
        <authorList>
            <consortium name="Ensembl"/>
        </authorList>
    </citation>
    <scope>IDENTIFICATION</scope>
</reference>
<keyword evidence="6" id="KW-0687">Ribonucleoprotein</keyword>
<organism evidence="10 11">
    <name type="scientific">Lynx canadensis</name>
    <name type="common">Canada lynx</name>
    <name type="synonym">Felis canadensis</name>
    <dbReference type="NCBI Taxonomy" id="61383"/>
    <lineage>
        <taxon>Eukaryota</taxon>
        <taxon>Metazoa</taxon>
        <taxon>Chordata</taxon>
        <taxon>Craniata</taxon>
        <taxon>Vertebrata</taxon>
        <taxon>Euteleostomi</taxon>
        <taxon>Mammalia</taxon>
        <taxon>Eutheria</taxon>
        <taxon>Laurasiatheria</taxon>
        <taxon>Carnivora</taxon>
        <taxon>Feliformia</taxon>
        <taxon>Felidae</taxon>
        <taxon>Felinae</taxon>
        <taxon>Lynx</taxon>
    </lineage>
</organism>
<comment type="subunit">
    <text evidence="3">Component of the large ribosomal subunit.</text>
</comment>
<dbReference type="GO" id="GO:0003735">
    <property type="term" value="F:structural constituent of ribosome"/>
    <property type="evidence" value="ECO:0007669"/>
    <property type="project" value="InterPro"/>
</dbReference>
<dbReference type="Gene3D" id="3.30.1360.210">
    <property type="match status" value="1"/>
</dbReference>
<dbReference type="GO" id="GO:1990904">
    <property type="term" value="C:ribonucleoprotein complex"/>
    <property type="evidence" value="ECO:0007669"/>
    <property type="project" value="UniProtKB-KW"/>
</dbReference>
<comment type="subcellular location">
    <subcellularLocation>
        <location evidence="1">Cytoplasm</location>
    </subcellularLocation>
</comment>
<evidence type="ECO:0000256" key="1">
    <source>
        <dbReference type="ARBA" id="ARBA00004496"/>
    </source>
</evidence>
<proteinExistence type="inferred from homology"/>
<evidence type="ECO:0000256" key="4">
    <source>
        <dbReference type="ARBA" id="ARBA00022490"/>
    </source>
</evidence>
<dbReference type="Proteomes" id="UP000472241">
    <property type="component" value="Unplaced"/>
</dbReference>
<sequence>VDAANFKEFLQERIKANGEAGNLSGGVVTTERSRSKITVTSDLTLSRWLKGVERCTLQLVTILLQKV</sequence>
<evidence type="ECO:0000313" key="11">
    <source>
        <dbReference type="Proteomes" id="UP000472241"/>
    </source>
</evidence>
<dbReference type="Ensembl" id="ENSLCNT00005014778.1">
    <property type="protein sequence ID" value="ENSLCNP00005013203.1"/>
    <property type="gene ID" value="ENSLCNG00005008701.1"/>
</dbReference>
<dbReference type="GO" id="GO:0002181">
    <property type="term" value="P:cytoplasmic translation"/>
    <property type="evidence" value="ECO:0007669"/>
    <property type="project" value="TreeGrafter"/>
</dbReference>
<dbReference type="AlphaFoldDB" id="A0A667GYG3"/>
<dbReference type="Pfam" id="PF01776">
    <property type="entry name" value="Ribosomal_L22e"/>
    <property type="match status" value="1"/>
</dbReference>
<evidence type="ECO:0000256" key="5">
    <source>
        <dbReference type="ARBA" id="ARBA00022980"/>
    </source>
</evidence>
<evidence type="ECO:0000256" key="7">
    <source>
        <dbReference type="ARBA" id="ARBA00034092"/>
    </source>
</evidence>